<comment type="pathway">
    <text evidence="1">Amino-acid biosynthesis; L-phenylalanine biosynthesis; phenylpyruvate from prephenate: step 1/1.</text>
</comment>
<dbReference type="STRING" id="1104324.P186_2348"/>
<dbReference type="InterPro" id="IPR001086">
    <property type="entry name" value="Preph_deHydtase"/>
</dbReference>
<dbReference type="GO" id="GO:0004664">
    <property type="term" value="F:prephenate dehydratase activity"/>
    <property type="evidence" value="ECO:0007669"/>
    <property type="project" value="UniProtKB-EC"/>
</dbReference>
<dbReference type="SUPFAM" id="SSF53850">
    <property type="entry name" value="Periplasmic binding protein-like II"/>
    <property type="match status" value="1"/>
</dbReference>
<dbReference type="UniPathway" id="UPA00121">
    <property type="reaction ID" value="UER00345"/>
</dbReference>
<dbReference type="HOGENOM" id="CLU_035008_0_1_2"/>
<dbReference type="InterPro" id="IPR002912">
    <property type="entry name" value="ACT_dom"/>
</dbReference>
<gene>
    <name evidence="9" type="ORF">P186_2348</name>
</gene>
<proteinExistence type="predicted"/>
<evidence type="ECO:0000256" key="3">
    <source>
        <dbReference type="ARBA" id="ARBA00022605"/>
    </source>
</evidence>
<dbReference type="GO" id="GO:0005737">
    <property type="term" value="C:cytoplasm"/>
    <property type="evidence" value="ECO:0007669"/>
    <property type="project" value="TreeGrafter"/>
</dbReference>
<dbReference type="PROSITE" id="PS51671">
    <property type="entry name" value="ACT"/>
    <property type="match status" value="1"/>
</dbReference>
<dbReference type="PIRSF" id="PIRSF001500">
    <property type="entry name" value="Chor_mut_pdt_Ppr"/>
    <property type="match status" value="1"/>
</dbReference>
<evidence type="ECO:0000256" key="5">
    <source>
        <dbReference type="ARBA" id="ARBA00023222"/>
    </source>
</evidence>
<dbReference type="InterPro" id="IPR045865">
    <property type="entry name" value="ACT-like_dom_sf"/>
</dbReference>
<dbReference type="AlphaFoldDB" id="G7VC51"/>
<dbReference type="InterPro" id="IPR008242">
    <property type="entry name" value="Chor_mutase/pphenate_deHydtase"/>
</dbReference>
<evidence type="ECO:0000259" key="8">
    <source>
        <dbReference type="PROSITE" id="PS51671"/>
    </source>
</evidence>
<dbReference type="EC" id="4.2.1.51" evidence="2"/>
<protein>
    <recommendedName>
        <fullName evidence="2">prephenate dehydratase</fullName>
        <ecNumber evidence="2">4.2.1.51</ecNumber>
    </recommendedName>
</protein>
<dbReference type="Pfam" id="PF00800">
    <property type="entry name" value="PDT"/>
    <property type="match status" value="1"/>
</dbReference>
<evidence type="ECO:0000256" key="2">
    <source>
        <dbReference type="ARBA" id="ARBA00013147"/>
    </source>
</evidence>
<feature type="domain" description="Prephenate dehydratase" evidence="7">
    <location>
        <begin position="67"/>
        <end position="262"/>
    </location>
</feature>
<dbReference type="eggNOG" id="arCOG00255">
    <property type="taxonomic scope" value="Archaea"/>
</dbReference>
<keyword evidence="5" id="KW-0584">Phenylalanine biosynthesis</keyword>
<dbReference type="Proteomes" id="UP000005867">
    <property type="component" value="Chromosome"/>
</dbReference>
<dbReference type="PANTHER" id="PTHR21022">
    <property type="entry name" value="PREPHENATE DEHYDRATASE P PROTEIN"/>
    <property type="match status" value="1"/>
</dbReference>
<dbReference type="Gene3D" id="3.40.190.10">
    <property type="entry name" value="Periplasmic binding protein-like II"/>
    <property type="match status" value="2"/>
</dbReference>
<reference evidence="9 10" key="1">
    <citation type="journal article" date="2012" name="J. Bacteriol.">
        <title>Complete genome sequence of strain 1860, a crenarchaeon of the genus pyrobaculum able to grow with various electron acceptors.</title>
        <authorList>
            <person name="Mardanov A.V."/>
            <person name="Gumerov V.M."/>
            <person name="Slobodkina G.B."/>
            <person name="Beletsky A.V."/>
            <person name="Bonch-Osmolovskaya E.A."/>
            <person name="Ravin N.V."/>
            <person name="Skryabin K.G."/>
        </authorList>
    </citation>
    <scope>NUCLEOTIDE SEQUENCE [LARGE SCALE GENOMIC DNA]</scope>
    <source>
        <strain evidence="9 10">1860</strain>
    </source>
</reference>
<dbReference type="Pfam" id="PF01842">
    <property type="entry name" value="ACT"/>
    <property type="match status" value="1"/>
</dbReference>
<keyword evidence="3" id="KW-0028">Amino-acid biosynthesis</keyword>
<dbReference type="KEGG" id="pyr:P186_2348"/>
<organism evidence="9 10">
    <name type="scientific">Pyrobaculum ferrireducens</name>
    <dbReference type="NCBI Taxonomy" id="1104324"/>
    <lineage>
        <taxon>Archaea</taxon>
        <taxon>Thermoproteota</taxon>
        <taxon>Thermoprotei</taxon>
        <taxon>Thermoproteales</taxon>
        <taxon>Thermoproteaceae</taxon>
        <taxon>Pyrobaculum</taxon>
    </lineage>
</organism>
<dbReference type="EMBL" id="CP003098">
    <property type="protein sequence ID" value="AET33737.1"/>
    <property type="molecule type" value="Genomic_DNA"/>
</dbReference>
<dbReference type="BioCyc" id="PSP1104324:GJSN-2297-MONOMER"/>
<dbReference type="SUPFAM" id="SSF55021">
    <property type="entry name" value="ACT-like"/>
    <property type="match status" value="1"/>
</dbReference>
<sequence>MTKDPHVGPRKQIYTRLFSLLNAGVYEIEKKLYELLRERAKYNTPPLINGVLAAVIASEVSRMHKPGVAYLGPEKSFTWEAASYLFPHGDLTPCRSITEVFERVESGVVDYGVVPFSNSLEGPVGETIDSLATREVGIAAMGEMRITLCITKKGNPRVVYTHPHAAAQARKATSLLGADVVYTNSTSEAVREFEKCMGDCAVLASPKALEGFEKICGVEDGESYTRFAVVSRAGGAAGERAVLIFAVPNVAGALYKALAPIANRGINMTLIYSRPTRLSPWDYYFVVELEADERLGEAVEEMRRFTTMLKVAGRYNVVKIAP</sequence>
<feature type="domain" description="ACT" evidence="8">
    <location>
        <begin position="242"/>
        <end position="316"/>
    </location>
</feature>
<name>G7VC51_9CREN</name>
<dbReference type="CDD" id="cd04905">
    <property type="entry name" value="ACT_CM-PDT"/>
    <property type="match status" value="1"/>
</dbReference>
<evidence type="ECO:0000259" key="7">
    <source>
        <dbReference type="PROSITE" id="PS51171"/>
    </source>
</evidence>
<evidence type="ECO:0000256" key="4">
    <source>
        <dbReference type="ARBA" id="ARBA00023141"/>
    </source>
</evidence>
<accession>G7VC51</accession>
<evidence type="ECO:0000313" key="9">
    <source>
        <dbReference type="EMBL" id="AET33737.1"/>
    </source>
</evidence>
<dbReference type="GO" id="GO:0009094">
    <property type="term" value="P:L-phenylalanine biosynthetic process"/>
    <property type="evidence" value="ECO:0007669"/>
    <property type="project" value="UniProtKB-UniPathway"/>
</dbReference>
<dbReference type="PANTHER" id="PTHR21022:SF19">
    <property type="entry name" value="PREPHENATE DEHYDRATASE-RELATED"/>
    <property type="match status" value="1"/>
</dbReference>
<keyword evidence="10" id="KW-1185">Reference proteome</keyword>
<keyword evidence="6" id="KW-0456">Lyase</keyword>
<evidence type="ECO:0000313" key="10">
    <source>
        <dbReference type="Proteomes" id="UP000005867"/>
    </source>
</evidence>
<keyword evidence="4" id="KW-0057">Aromatic amino acid biosynthesis</keyword>
<evidence type="ECO:0000256" key="6">
    <source>
        <dbReference type="ARBA" id="ARBA00023239"/>
    </source>
</evidence>
<dbReference type="Gene3D" id="3.30.70.260">
    <property type="match status" value="1"/>
</dbReference>
<evidence type="ECO:0000256" key="1">
    <source>
        <dbReference type="ARBA" id="ARBA00004741"/>
    </source>
</evidence>
<dbReference type="PROSITE" id="PS51171">
    <property type="entry name" value="PREPHENATE_DEHYDR_3"/>
    <property type="match status" value="1"/>
</dbReference>